<protein>
    <submittedName>
        <fullName evidence="1">Uncharacterized protein</fullName>
    </submittedName>
</protein>
<dbReference type="EnsemblPlants" id="TuG1812G0600003467.01.T01">
    <property type="protein sequence ID" value="TuG1812G0600003467.01.T01.cds422907"/>
    <property type="gene ID" value="TuG1812G0600003467.01"/>
</dbReference>
<reference evidence="1" key="2">
    <citation type="submission" date="2018-03" db="EMBL/GenBank/DDBJ databases">
        <title>The Triticum urartu genome reveals the dynamic nature of wheat genome evolution.</title>
        <authorList>
            <person name="Ling H."/>
            <person name="Ma B."/>
            <person name="Shi X."/>
            <person name="Liu H."/>
            <person name="Dong L."/>
            <person name="Sun H."/>
            <person name="Cao Y."/>
            <person name="Gao Q."/>
            <person name="Zheng S."/>
            <person name="Li Y."/>
            <person name="Yu Y."/>
            <person name="Du H."/>
            <person name="Qi M."/>
            <person name="Li Y."/>
            <person name="Yu H."/>
            <person name="Cui Y."/>
            <person name="Wang N."/>
            <person name="Chen C."/>
            <person name="Wu H."/>
            <person name="Zhao Y."/>
            <person name="Zhang J."/>
            <person name="Li Y."/>
            <person name="Zhou W."/>
            <person name="Zhang B."/>
            <person name="Hu W."/>
            <person name="Eijk M."/>
            <person name="Tang J."/>
            <person name="Witsenboer H."/>
            <person name="Zhao S."/>
            <person name="Li Z."/>
            <person name="Zhang A."/>
            <person name="Wang D."/>
            <person name="Liang C."/>
        </authorList>
    </citation>
    <scope>NUCLEOTIDE SEQUENCE [LARGE SCALE GENOMIC DNA]</scope>
    <source>
        <strain evidence="1">cv. G1812</strain>
    </source>
</reference>
<proteinExistence type="predicted"/>
<organism evidence="1 2">
    <name type="scientific">Triticum urartu</name>
    <name type="common">Red wild einkorn</name>
    <name type="synonym">Crithodium urartu</name>
    <dbReference type="NCBI Taxonomy" id="4572"/>
    <lineage>
        <taxon>Eukaryota</taxon>
        <taxon>Viridiplantae</taxon>
        <taxon>Streptophyta</taxon>
        <taxon>Embryophyta</taxon>
        <taxon>Tracheophyta</taxon>
        <taxon>Spermatophyta</taxon>
        <taxon>Magnoliopsida</taxon>
        <taxon>Liliopsida</taxon>
        <taxon>Poales</taxon>
        <taxon>Poaceae</taxon>
        <taxon>BOP clade</taxon>
        <taxon>Pooideae</taxon>
        <taxon>Triticodae</taxon>
        <taxon>Triticeae</taxon>
        <taxon>Triticinae</taxon>
        <taxon>Triticum</taxon>
    </lineage>
</organism>
<dbReference type="Gramene" id="TuG1812G0600003467.01.T01">
    <property type="protein sequence ID" value="TuG1812G0600003467.01.T01.cds422907"/>
    <property type="gene ID" value="TuG1812G0600003467.01"/>
</dbReference>
<keyword evidence="2" id="KW-1185">Reference proteome</keyword>
<name>A0A8R7UWX9_TRIUA</name>
<reference evidence="2" key="1">
    <citation type="journal article" date="2013" name="Nature">
        <title>Draft genome of the wheat A-genome progenitor Triticum urartu.</title>
        <authorList>
            <person name="Ling H.Q."/>
            <person name="Zhao S."/>
            <person name="Liu D."/>
            <person name="Wang J."/>
            <person name="Sun H."/>
            <person name="Zhang C."/>
            <person name="Fan H."/>
            <person name="Li D."/>
            <person name="Dong L."/>
            <person name="Tao Y."/>
            <person name="Gao C."/>
            <person name="Wu H."/>
            <person name="Li Y."/>
            <person name="Cui Y."/>
            <person name="Guo X."/>
            <person name="Zheng S."/>
            <person name="Wang B."/>
            <person name="Yu K."/>
            <person name="Liang Q."/>
            <person name="Yang W."/>
            <person name="Lou X."/>
            <person name="Chen J."/>
            <person name="Feng M."/>
            <person name="Jian J."/>
            <person name="Zhang X."/>
            <person name="Luo G."/>
            <person name="Jiang Y."/>
            <person name="Liu J."/>
            <person name="Wang Z."/>
            <person name="Sha Y."/>
            <person name="Zhang B."/>
            <person name="Wu H."/>
            <person name="Tang D."/>
            <person name="Shen Q."/>
            <person name="Xue P."/>
            <person name="Zou S."/>
            <person name="Wang X."/>
            <person name="Liu X."/>
            <person name="Wang F."/>
            <person name="Yang Y."/>
            <person name="An X."/>
            <person name="Dong Z."/>
            <person name="Zhang K."/>
            <person name="Zhang X."/>
            <person name="Luo M.C."/>
            <person name="Dvorak J."/>
            <person name="Tong Y."/>
            <person name="Wang J."/>
            <person name="Yang H."/>
            <person name="Li Z."/>
            <person name="Wang D."/>
            <person name="Zhang A."/>
            <person name="Wang J."/>
        </authorList>
    </citation>
    <scope>NUCLEOTIDE SEQUENCE</scope>
    <source>
        <strain evidence="2">cv. G1812</strain>
    </source>
</reference>
<evidence type="ECO:0000313" key="2">
    <source>
        <dbReference type="Proteomes" id="UP000015106"/>
    </source>
</evidence>
<reference evidence="1" key="3">
    <citation type="submission" date="2022-06" db="UniProtKB">
        <authorList>
            <consortium name="EnsemblPlants"/>
        </authorList>
    </citation>
    <scope>IDENTIFICATION</scope>
</reference>
<dbReference type="Proteomes" id="UP000015106">
    <property type="component" value="Chromosome 6"/>
</dbReference>
<dbReference type="AlphaFoldDB" id="A0A8R7UWX9"/>
<accession>A0A8R7UWX9</accession>
<evidence type="ECO:0000313" key="1">
    <source>
        <dbReference type="EnsemblPlants" id="TuG1812G0600003467.01.T01.cds422907"/>
    </source>
</evidence>
<sequence length="48" mass="5479">VIIMSEKGDQSLLLETFGFFPLCSWGFADLPLWRIDSHKCHLSRGVLD</sequence>